<sequence>MEQLVLHRNFLCVLCKVTLKQFSNTSETCNRIYLTFTMVVLIICYSRFIFVTQGQIKTWKSNLKTDYHIKVHTTHISSLFSSIHRYTTNTTSMNIAKQSIPSSSENSSDCSIFHGTHIGRNVKLMISCISMSNLVHEILLKNIKEASYF</sequence>
<dbReference type="Proteomes" id="UP000095283">
    <property type="component" value="Unplaced"/>
</dbReference>
<dbReference type="AlphaFoldDB" id="A0A1I7XCJ6"/>
<keyword evidence="1" id="KW-0472">Membrane</keyword>
<proteinExistence type="predicted"/>
<evidence type="ECO:0000313" key="2">
    <source>
        <dbReference type="Proteomes" id="UP000095283"/>
    </source>
</evidence>
<protein>
    <submittedName>
        <fullName evidence="3">Ovule protein</fullName>
    </submittedName>
</protein>
<keyword evidence="1" id="KW-1133">Transmembrane helix</keyword>
<dbReference type="WBParaSite" id="Hba_15171">
    <property type="protein sequence ID" value="Hba_15171"/>
    <property type="gene ID" value="Hba_15171"/>
</dbReference>
<feature type="transmembrane region" description="Helical" evidence="1">
    <location>
        <begin position="32"/>
        <end position="50"/>
    </location>
</feature>
<organism evidence="2 3">
    <name type="scientific">Heterorhabditis bacteriophora</name>
    <name type="common">Entomopathogenic nematode worm</name>
    <dbReference type="NCBI Taxonomy" id="37862"/>
    <lineage>
        <taxon>Eukaryota</taxon>
        <taxon>Metazoa</taxon>
        <taxon>Ecdysozoa</taxon>
        <taxon>Nematoda</taxon>
        <taxon>Chromadorea</taxon>
        <taxon>Rhabditida</taxon>
        <taxon>Rhabditina</taxon>
        <taxon>Rhabditomorpha</taxon>
        <taxon>Strongyloidea</taxon>
        <taxon>Heterorhabditidae</taxon>
        <taxon>Heterorhabditis</taxon>
    </lineage>
</organism>
<evidence type="ECO:0000313" key="3">
    <source>
        <dbReference type="WBParaSite" id="Hba_15171"/>
    </source>
</evidence>
<name>A0A1I7XCJ6_HETBA</name>
<reference evidence="3" key="1">
    <citation type="submission" date="2016-11" db="UniProtKB">
        <authorList>
            <consortium name="WormBaseParasite"/>
        </authorList>
    </citation>
    <scope>IDENTIFICATION</scope>
</reference>
<keyword evidence="2" id="KW-1185">Reference proteome</keyword>
<evidence type="ECO:0000256" key="1">
    <source>
        <dbReference type="SAM" id="Phobius"/>
    </source>
</evidence>
<accession>A0A1I7XCJ6</accession>
<keyword evidence="1" id="KW-0812">Transmembrane</keyword>